<dbReference type="GO" id="GO:0031201">
    <property type="term" value="C:SNARE complex"/>
    <property type="evidence" value="ECO:0007669"/>
    <property type="project" value="TreeGrafter"/>
</dbReference>
<dbReference type="GO" id="GO:0006896">
    <property type="term" value="P:Golgi to vacuole transport"/>
    <property type="evidence" value="ECO:0007669"/>
    <property type="project" value="TreeGrafter"/>
</dbReference>
<dbReference type="Proteomes" id="UP000094565">
    <property type="component" value="Chromosome 2"/>
</dbReference>
<evidence type="ECO:0000256" key="3">
    <source>
        <dbReference type="SAM" id="Phobius"/>
    </source>
</evidence>
<feature type="compositionally biased region" description="Basic and acidic residues" evidence="2">
    <location>
        <begin position="16"/>
        <end position="27"/>
    </location>
</feature>
<dbReference type="SUPFAM" id="SSF47661">
    <property type="entry name" value="t-snare proteins"/>
    <property type="match status" value="1"/>
</dbReference>
<keyword evidence="3" id="KW-1133">Transmembrane helix</keyword>
<feature type="transmembrane region" description="Helical" evidence="3">
    <location>
        <begin position="263"/>
        <end position="282"/>
    </location>
</feature>
<evidence type="ECO:0000256" key="1">
    <source>
        <dbReference type="ARBA" id="ARBA00009063"/>
    </source>
</evidence>
<gene>
    <name evidence="5" type="ORF">ATY40_BA7502246</name>
</gene>
<dbReference type="SMART" id="SM00397">
    <property type="entry name" value="t_SNARE"/>
    <property type="match status" value="1"/>
</dbReference>
<protein>
    <submittedName>
        <fullName evidence="5">BA75_02246T0</fullName>
    </submittedName>
</protein>
<dbReference type="GO" id="GO:0006906">
    <property type="term" value="P:vesicle fusion"/>
    <property type="evidence" value="ECO:0007669"/>
    <property type="project" value="TreeGrafter"/>
</dbReference>
<dbReference type="InterPro" id="IPR006012">
    <property type="entry name" value="Syntaxin/epimorphin_CS"/>
</dbReference>
<dbReference type="GO" id="GO:0012505">
    <property type="term" value="C:endomembrane system"/>
    <property type="evidence" value="ECO:0007669"/>
    <property type="project" value="TreeGrafter"/>
</dbReference>
<keyword evidence="6" id="KW-1185">Reference proteome</keyword>
<keyword evidence="3" id="KW-0472">Membrane</keyword>
<accession>A0A1B2JBQ9</accession>
<evidence type="ECO:0000313" key="6">
    <source>
        <dbReference type="Proteomes" id="UP000094565"/>
    </source>
</evidence>
<dbReference type="AlphaFoldDB" id="A0A1B2JBQ9"/>
<dbReference type="PROSITE" id="PS00914">
    <property type="entry name" value="SYNTAXIN"/>
    <property type="match status" value="1"/>
</dbReference>
<evidence type="ECO:0000259" key="4">
    <source>
        <dbReference type="PROSITE" id="PS50192"/>
    </source>
</evidence>
<dbReference type="GO" id="GO:0005484">
    <property type="term" value="F:SNAP receptor activity"/>
    <property type="evidence" value="ECO:0007669"/>
    <property type="project" value="InterPro"/>
</dbReference>
<feature type="region of interest" description="Disordered" evidence="2">
    <location>
        <begin position="1"/>
        <end position="27"/>
    </location>
</feature>
<dbReference type="PROSITE" id="PS50192">
    <property type="entry name" value="T_SNARE"/>
    <property type="match status" value="1"/>
</dbReference>
<dbReference type="GO" id="GO:0000149">
    <property type="term" value="F:SNARE binding"/>
    <property type="evidence" value="ECO:0007669"/>
    <property type="project" value="TreeGrafter"/>
</dbReference>
<comment type="similarity">
    <text evidence="1">Belongs to the syntaxin family.</text>
</comment>
<sequence>MSFANFDAGAQKNKVRIKETDTERANPDSDLLRQTSLILSSFVEDVSLFGKLQQQLGTKRDNDRLRRQIESSISKCDLQETRLRQATSELESNSYQNDSPNVKYKENKLLSEASRILKNYQSLKTTYDEKISSIKVKEAFEHNTRQANEAALDQEQHNLETETTPLVSTQIQKIGDKQQSALNQAEVSYHSVLINQRSEAIQDIHTGVGEINAIFKDLGTLVQQQGQNIDTIEVNMMSHANNNQEATHELIKADNYQKKKRKWSCALLLALVIVLVLVLAIIS</sequence>
<dbReference type="Pfam" id="PF14523">
    <property type="entry name" value="Syntaxin_2"/>
    <property type="match status" value="1"/>
</dbReference>
<evidence type="ECO:0000313" key="5">
    <source>
        <dbReference type="EMBL" id="ANZ75450.1"/>
    </source>
</evidence>
<dbReference type="InterPro" id="IPR000727">
    <property type="entry name" value="T_SNARE_dom"/>
</dbReference>
<proteinExistence type="inferred from homology"/>
<dbReference type="PANTHER" id="PTHR19957:SF418">
    <property type="entry name" value="SNAP RECEPTOR"/>
    <property type="match status" value="1"/>
</dbReference>
<dbReference type="CDD" id="cd15840">
    <property type="entry name" value="SNARE_Qa"/>
    <property type="match status" value="1"/>
</dbReference>
<organism evidence="5 6">
    <name type="scientific">Komagataella pastoris</name>
    <name type="common">Yeast</name>
    <name type="synonym">Pichia pastoris</name>
    <dbReference type="NCBI Taxonomy" id="4922"/>
    <lineage>
        <taxon>Eukaryota</taxon>
        <taxon>Fungi</taxon>
        <taxon>Dikarya</taxon>
        <taxon>Ascomycota</taxon>
        <taxon>Saccharomycotina</taxon>
        <taxon>Pichiomycetes</taxon>
        <taxon>Pichiales</taxon>
        <taxon>Pichiaceae</taxon>
        <taxon>Komagataella</taxon>
    </lineage>
</organism>
<dbReference type="Gene3D" id="1.20.58.70">
    <property type="match status" value="1"/>
</dbReference>
<feature type="domain" description="T-SNARE coiled-coil homology" evidence="4">
    <location>
        <begin position="191"/>
        <end position="253"/>
    </location>
</feature>
<keyword evidence="3" id="KW-0812">Transmembrane</keyword>
<dbReference type="GO" id="GO:0006886">
    <property type="term" value="P:intracellular protein transport"/>
    <property type="evidence" value="ECO:0007669"/>
    <property type="project" value="InterPro"/>
</dbReference>
<dbReference type="InterPro" id="IPR006011">
    <property type="entry name" value="Syntaxin_N"/>
</dbReference>
<dbReference type="EMBL" id="CP014585">
    <property type="protein sequence ID" value="ANZ75450.1"/>
    <property type="molecule type" value="Genomic_DNA"/>
</dbReference>
<dbReference type="GO" id="GO:0048278">
    <property type="term" value="P:vesicle docking"/>
    <property type="evidence" value="ECO:0007669"/>
    <property type="project" value="TreeGrafter"/>
</dbReference>
<dbReference type="Pfam" id="PF05739">
    <property type="entry name" value="SNARE"/>
    <property type="match status" value="1"/>
</dbReference>
<reference evidence="5 6" key="1">
    <citation type="submission" date="2016-02" db="EMBL/GenBank/DDBJ databases">
        <title>Comparative genomic and transcriptomic foundation for Pichia pastoris.</title>
        <authorList>
            <person name="Love K.R."/>
            <person name="Shah K.A."/>
            <person name="Whittaker C.A."/>
            <person name="Wu J."/>
            <person name="Bartlett M.C."/>
            <person name="Ma D."/>
            <person name="Leeson R.L."/>
            <person name="Priest M."/>
            <person name="Young S.K."/>
            <person name="Love J.C."/>
        </authorList>
    </citation>
    <scope>NUCLEOTIDE SEQUENCE [LARGE SCALE GENOMIC DNA]</scope>
    <source>
        <strain evidence="5 6">ATCC 28485</strain>
    </source>
</reference>
<dbReference type="OrthoDB" id="364348at2759"/>
<dbReference type="PANTHER" id="PTHR19957">
    <property type="entry name" value="SYNTAXIN"/>
    <property type="match status" value="1"/>
</dbReference>
<name>A0A1B2JBQ9_PICPA</name>
<dbReference type="InterPro" id="IPR010989">
    <property type="entry name" value="SNARE"/>
</dbReference>
<evidence type="ECO:0000256" key="2">
    <source>
        <dbReference type="SAM" id="MobiDB-lite"/>
    </source>
</evidence>
<dbReference type="InterPro" id="IPR045242">
    <property type="entry name" value="Syntaxin"/>
</dbReference>
<dbReference type="Gene3D" id="1.20.5.110">
    <property type="match status" value="1"/>
</dbReference>